<dbReference type="PANTHER" id="PTHR38030">
    <property type="entry name" value="PROTOPORPHYRINOGEN IX DEHYDROGENASE [MENAQUINONE]"/>
    <property type="match status" value="1"/>
</dbReference>
<protein>
    <submittedName>
        <fullName evidence="2">Flavodoxin domain-containing protein</fullName>
    </submittedName>
</protein>
<dbReference type="InterPro" id="IPR029039">
    <property type="entry name" value="Flavoprotein-like_sf"/>
</dbReference>
<evidence type="ECO:0000313" key="3">
    <source>
        <dbReference type="Proteomes" id="UP001144612"/>
    </source>
</evidence>
<keyword evidence="3" id="KW-1185">Reference proteome</keyword>
<name>A0ABT4D7K7_9CLOT</name>
<dbReference type="PANTHER" id="PTHR38030:SF2">
    <property type="entry name" value="PROTOPORPHYRINOGEN IX DEHYDROGENASE [QUINONE]"/>
    <property type="match status" value="1"/>
</dbReference>
<reference evidence="2" key="1">
    <citation type="submission" date="2022-12" db="EMBL/GenBank/DDBJ databases">
        <title>Clostridium sp. nov., isolated from industrial wastewater.</title>
        <authorList>
            <person name="Jiayan W."/>
        </authorList>
    </citation>
    <scope>NUCLEOTIDE SEQUENCE</scope>
    <source>
        <strain evidence="2">ZC22-4</strain>
    </source>
</reference>
<evidence type="ECO:0000259" key="1">
    <source>
        <dbReference type="Pfam" id="PF12724"/>
    </source>
</evidence>
<gene>
    <name evidence="2" type="ORF">OW729_01285</name>
</gene>
<dbReference type="InterPro" id="IPR026816">
    <property type="entry name" value="Flavodoxin_dom"/>
</dbReference>
<dbReference type="InterPro" id="IPR052200">
    <property type="entry name" value="Protoporphyrinogen_IX_DH"/>
</dbReference>
<comment type="caution">
    <text evidence="2">The sequence shown here is derived from an EMBL/GenBank/DDBJ whole genome shotgun (WGS) entry which is preliminary data.</text>
</comment>
<dbReference type="Proteomes" id="UP001144612">
    <property type="component" value="Unassembled WGS sequence"/>
</dbReference>
<proteinExistence type="predicted"/>
<dbReference type="PROSITE" id="PS00201">
    <property type="entry name" value="FLAVODOXIN"/>
    <property type="match status" value="1"/>
</dbReference>
<sequence>MNNLIIYATKYGCTEKCAEILSEKLMGKVDLCNLKVEKVPELLQYDKIIIGGSIYAGKIQKEVSEFCLKNICMLKDRKVGFFICGMLKGDKAKMQINDCFPQELLINAVVTESFGGEFRFDKMNFMERFIIKMISKKDKSIPRLNINKNVSDILDENINRFVDTMNKSM</sequence>
<dbReference type="InterPro" id="IPR001226">
    <property type="entry name" value="Flavodoxin_CS"/>
</dbReference>
<dbReference type="Gene3D" id="3.40.50.360">
    <property type="match status" value="1"/>
</dbReference>
<dbReference type="RefSeq" id="WP_268059586.1">
    <property type="nucleotide sequence ID" value="NZ_JAPQFJ010000001.1"/>
</dbReference>
<accession>A0ABT4D7K7</accession>
<dbReference type="EMBL" id="JAPQFJ010000001">
    <property type="protein sequence ID" value="MCY6957231.1"/>
    <property type="molecule type" value="Genomic_DNA"/>
</dbReference>
<evidence type="ECO:0000313" key="2">
    <source>
        <dbReference type="EMBL" id="MCY6957231.1"/>
    </source>
</evidence>
<dbReference type="Pfam" id="PF12724">
    <property type="entry name" value="Flavodoxin_5"/>
    <property type="match status" value="1"/>
</dbReference>
<dbReference type="SUPFAM" id="SSF52218">
    <property type="entry name" value="Flavoproteins"/>
    <property type="match status" value="1"/>
</dbReference>
<organism evidence="2 3">
    <name type="scientific">Clostridium brassicae</name>
    <dbReference type="NCBI Taxonomy" id="2999072"/>
    <lineage>
        <taxon>Bacteria</taxon>
        <taxon>Bacillati</taxon>
        <taxon>Bacillota</taxon>
        <taxon>Clostridia</taxon>
        <taxon>Eubacteriales</taxon>
        <taxon>Clostridiaceae</taxon>
        <taxon>Clostridium</taxon>
    </lineage>
</organism>
<feature type="domain" description="Flavodoxin" evidence="1">
    <location>
        <begin position="4"/>
        <end position="139"/>
    </location>
</feature>